<comment type="similarity">
    <text evidence="2">Belongs to the RbfA family.</text>
</comment>
<comment type="subcellular location">
    <subcellularLocation>
        <location evidence="2">Cytoplasm</location>
    </subcellularLocation>
</comment>
<dbReference type="PROSITE" id="PS01319">
    <property type="entry name" value="RBFA"/>
    <property type="match status" value="1"/>
</dbReference>
<accession>A0ABU7LS20</accession>
<organism evidence="3 4">
    <name type="scientific">Hyphobacterium lacteum</name>
    <dbReference type="NCBI Taxonomy" id="3116575"/>
    <lineage>
        <taxon>Bacteria</taxon>
        <taxon>Pseudomonadati</taxon>
        <taxon>Pseudomonadota</taxon>
        <taxon>Alphaproteobacteria</taxon>
        <taxon>Maricaulales</taxon>
        <taxon>Maricaulaceae</taxon>
        <taxon>Hyphobacterium</taxon>
    </lineage>
</organism>
<sequence>MTRHGSPQDGAKMPSQRQLRAGELVRHALVDILRREELRDEALKGVDITITEVRASPDLKTARVYVAPLGHGDREAVAAGMNRCAGFLRGRLGKAIDMKFTPELRFIADDRFDQASRIDALLAQPNVRRDLDPGLADGDEE</sequence>
<dbReference type="HAMAP" id="MF_00003">
    <property type="entry name" value="RbfA"/>
    <property type="match status" value="1"/>
</dbReference>
<keyword evidence="4" id="KW-1185">Reference proteome</keyword>
<evidence type="ECO:0000256" key="1">
    <source>
        <dbReference type="ARBA" id="ARBA00022517"/>
    </source>
</evidence>
<dbReference type="PANTHER" id="PTHR33515:SF1">
    <property type="entry name" value="RIBOSOME-BINDING FACTOR A, CHLOROPLASTIC-RELATED"/>
    <property type="match status" value="1"/>
</dbReference>
<comment type="caution">
    <text evidence="3">The sequence shown here is derived from an EMBL/GenBank/DDBJ whole genome shotgun (WGS) entry which is preliminary data.</text>
</comment>
<proteinExistence type="inferred from homology"/>
<evidence type="ECO:0000313" key="4">
    <source>
        <dbReference type="Proteomes" id="UP001354971"/>
    </source>
</evidence>
<dbReference type="RefSeq" id="WP_330199366.1">
    <property type="nucleotide sequence ID" value="NZ_JAZDRP010000005.1"/>
</dbReference>
<dbReference type="PANTHER" id="PTHR33515">
    <property type="entry name" value="RIBOSOME-BINDING FACTOR A, CHLOROPLASTIC-RELATED"/>
    <property type="match status" value="1"/>
</dbReference>
<dbReference type="EMBL" id="JAZDRP010000005">
    <property type="protein sequence ID" value="MEE2526705.1"/>
    <property type="molecule type" value="Genomic_DNA"/>
</dbReference>
<dbReference type="Pfam" id="PF02033">
    <property type="entry name" value="RBFA"/>
    <property type="match status" value="1"/>
</dbReference>
<dbReference type="InterPro" id="IPR020053">
    <property type="entry name" value="Ribosome-bd_factorA_CS"/>
</dbReference>
<dbReference type="SUPFAM" id="SSF89919">
    <property type="entry name" value="Ribosome-binding factor A, RbfA"/>
    <property type="match status" value="1"/>
</dbReference>
<comment type="function">
    <text evidence="2">One of several proteins that assist in the late maturation steps of the functional core of the 30S ribosomal subunit. Associates with free 30S ribosomal subunits (but not with 30S subunits that are part of 70S ribosomes or polysomes). Required for efficient processing of 16S rRNA. May interact with the 5'-terminal helix region of 16S rRNA.</text>
</comment>
<dbReference type="InterPro" id="IPR015946">
    <property type="entry name" value="KH_dom-like_a/b"/>
</dbReference>
<evidence type="ECO:0000256" key="2">
    <source>
        <dbReference type="HAMAP-Rule" id="MF_00003"/>
    </source>
</evidence>
<comment type="subunit">
    <text evidence="2">Monomer. Binds 30S ribosomal subunits, but not 50S ribosomal subunits or 70S ribosomes.</text>
</comment>
<dbReference type="InterPro" id="IPR000238">
    <property type="entry name" value="RbfA"/>
</dbReference>
<dbReference type="NCBIfam" id="NF001802">
    <property type="entry name" value="PRK00521.2-5"/>
    <property type="match status" value="1"/>
</dbReference>
<gene>
    <name evidence="2 3" type="primary">rbfA</name>
    <name evidence="3" type="ORF">V0U79_10020</name>
</gene>
<keyword evidence="2" id="KW-0963">Cytoplasm</keyword>
<dbReference type="NCBIfam" id="TIGR00082">
    <property type="entry name" value="rbfA"/>
    <property type="match status" value="1"/>
</dbReference>
<dbReference type="Proteomes" id="UP001354971">
    <property type="component" value="Unassembled WGS sequence"/>
</dbReference>
<dbReference type="Gene3D" id="3.30.300.20">
    <property type="match status" value="1"/>
</dbReference>
<protein>
    <recommendedName>
        <fullName evidence="2">Ribosome-binding factor A</fullName>
    </recommendedName>
</protein>
<reference evidence="3 4" key="1">
    <citation type="submission" date="2024-01" db="EMBL/GenBank/DDBJ databases">
        <title>Hyphobacterium bacterium isolated from marine sediment.</title>
        <authorList>
            <person name="Zhao S."/>
        </authorList>
    </citation>
    <scope>NUCLEOTIDE SEQUENCE [LARGE SCALE GENOMIC DNA]</scope>
    <source>
        <strain evidence="4">HN65</strain>
    </source>
</reference>
<name>A0ABU7LS20_9PROT</name>
<keyword evidence="1 2" id="KW-0690">Ribosome biogenesis</keyword>
<evidence type="ECO:0000313" key="3">
    <source>
        <dbReference type="EMBL" id="MEE2526705.1"/>
    </source>
</evidence>
<dbReference type="InterPro" id="IPR023799">
    <property type="entry name" value="RbfA_dom_sf"/>
</dbReference>